<organism evidence="1 2">
    <name type="scientific">Aspergillus aculeatinus CBS 121060</name>
    <dbReference type="NCBI Taxonomy" id="1448322"/>
    <lineage>
        <taxon>Eukaryota</taxon>
        <taxon>Fungi</taxon>
        <taxon>Dikarya</taxon>
        <taxon>Ascomycota</taxon>
        <taxon>Pezizomycotina</taxon>
        <taxon>Eurotiomycetes</taxon>
        <taxon>Eurotiomycetidae</taxon>
        <taxon>Eurotiales</taxon>
        <taxon>Aspergillaceae</taxon>
        <taxon>Aspergillus</taxon>
        <taxon>Aspergillus subgen. Circumdati</taxon>
    </lineage>
</organism>
<name>A0ACD1HKE6_9EURO</name>
<accession>A0ACD1HKE6</accession>
<sequence length="88" mass="9941">MDDRYDATIRTGTNPIMNVEAGPVRSDYKLATSLWFFCSCSAPPFFSLHFLRLTKSCLSRTPDLSPLLIIGIQLCTVSILAFRSYKPY</sequence>
<reference evidence="1" key="1">
    <citation type="submission" date="2018-02" db="EMBL/GenBank/DDBJ databases">
        <title>The genomes of Aspergillus section Nigri reveals drivers in fungal speciation.</title>
        <authorList>
            <consortium name="DOE Joint Genome Institute"/>
            <person name="Vesth T.C."/>
            <person name="Nybo J."/>
            <person name="Theobald S."/>
            <person name="Brandl J."/>
            <person name="Frisvad J.C."/>
            <person name="Nielsen K.F."/>
            <person name="Lyhne E.K."/>
            <person name="Kogle M.E."/>
            <person name="Kuo A."/>
            <person name="Riley R."/>
            <person name="Clum A."/>
            <person name="Nolan M."/>
            <person name="Lipzen A."/>
            <person name="Salamov A."/>
            <person name="Henrissat B."/>
            <person name="Wiebenga A."/>
            <person name="De vries R.P."/>
            <person name="Grigoriev I.V."/>
            <person name="Mortensen U.H."/>
            <person name="Andersen M.R."/>
            <person name="Baker S.E."/>
        </authorList>
    </citation>
    <scope>NUCLEOTIDE SEQUENCE</scope>
    <source>
        <strain evidence="1">CBS 121060</strain>
    </source>
</reference>
<gene>
    <name evidence="1" type="ORF">BO66DRAFT_142433</name>
</gene>
<evidence type="ECO:0000313" key="2">
    <source>
        <dbReference type="Proteomes" id="UP000249661"/>
    </source>
</evidence>
<evidence type="ECO:0000313" key="1">
    <source>
        <dbReference type="EMBL" id="RAH74103.1"/>
    </source>
</evidence>
<dbReference type="Proteomes" id="UP000249661">
    <property type="component" value="Unassembled WGS sequence"/>
</dbReference>
<proteinExistence type="predicted"/>
<keyword evidence="2" id="KW-1185">Reference proteome</keyword>
<dbReference type="EMBL" id="KZ824936">
    <property type="protein sequence ID" value="RAH74103.1"/>
    <property type="molecule type" value="Genomic_DNA"/>
</dbReference>
<protein>
    <submittedName>
        <fullName evidence="1">Uncharacterized protein</fullName>
    </submittedName>
</protein>